<dbReference type="KEGG" id="dja:HY57_13635"/>
<proteinExistence type="predicted"/>
<dbReference type="Gene3D" id="2.40.160.50">
    <property type="entry name" value="membrane protein fhac: a member of the omp85/tpsb transporter family"/>
    <property type="match status" value="1"/>
</dbReference>
<evidence type="ECO:0000256" key="3">
    <source>
        <dbReference type="ARBA" id="ARBA00023237"/>
    </source>
</evidence>
<evidence type="ECO:0000259" key="6">
    <source>
        <dbReference type="Pfam" id="PF08479"/>
    </source>
</evidence>
<name>A0A075K7U5_9GAMM</name>
<evidence type="ECO:0000256" key="2">
    <source>
        <dbReference type="ARBA" id="ARBA00022692"/>
    </source>
</evidence>
<evidence type="ECO:0000256" key="1">
    <source>
        <dbReference type="ARBA" id="ARBA00022452"/>
    </source>
</evidence>
<reference evidence="7 8" key="1">
    <citation type="submission" date="2014-07" db="EMBL/GenBank/DDBJ databases">
        <title>Complete Genome Sequence of Dyella japonica Strain A8 Isolated from Malaysian Tropical Soil.</title>
        <authorList>
            <person name="Hui R.K.H."/>
            <person name="Chen J.-W."/>
            <person name="Chan K.-G."/>
            <person name="Leung F.C.C."/>
        </authorList>
    </citation>
    <scope>NUCLEOTIDE SEQUENCE [LARGE SCALE GENOMIC DNA]</scope>
    <source>
        <strain evidence="7 8">A8</strain>
    </source>
</reference>
<dbReference type="Pfam" id="PF08479">
    <property type="entry name" value="POTRA_2"/>
    <property type="match status" value="1"/>
</dbReference>
<dbReference type="STRING" id="1217721.HY57_13635"/>
<dbReference type="PANTHER" id="PTHR34597">
    <property type="entry name" value="SLR1661 PROTEIN"/>
    <property type="match status" value="1"/>
</dbReference>
<dbReference type="Pfam" id="PF03865">
    <property type="entry name" value="ShlB"/>
    <property type="match status" value="1"/>
</dbReference>
<dbReference type="OrthoDB" id="572300at2"/>
<dbReference type="GO" id="GO:0046819">
    <property type="term" value="P:protein secretion by the type V secretion system"/>
    <property type="evidence" value="ECO:0007669"/>
    <property type="project" value="TreeGrafter"/>
</dbReference>
<accession>A0A075K7U5</accession>
<dbReference type="RefSeq" id="WP_019467521.1">
    <property type="nucleotide sequence ID" value="NZ_ALOY01000184.1"/>
</dbReference>
<feature type="domain" description="Haemolysin activator HlyB C-terminal" evidence="5">
    <location>
        <begin position="202"/>
        <end position="469"/>
    </location>
</feature>
<evidence type="ECO:0000259" key="5">
    <source>
        <dbReference type="Pfam" id="PF03865"/>
    </source>
</evidence>
<dbReference type="PATRIC" id="fig|1217721.7.peg.2813"/>
<feature type="chain" id="PRO_5001706822" evidence="4">
    <location>
        <begin position="20"/>
        <end position="566"/>
    </location>
</feature>
<keyword evidence="2" id="KW-0812">Transmembrane</keyword>
<evidence type="ECO:0000256" key="4">
    <source>
        <dbReference type="SAM" id="SignalP"/>
    </source>
</evidence>
<keyword evidence="1" id="KW-0472">Membrane</keyword>
<keyword evidence="3" id="KW-0998">Cell outer membrane</keyword>
<dbReference type="PANTHER" id="PTHR34597:SF1">
    <property type="entry name" value="HEME_HEMOPEXIN TRANSPORTER PROTEIN HUXB"/>
    <property type="match status" value="1"/>
</dbReference>
<dbReference type="GO" id="GO:0008320">
    <property type="term" value="F:protein transmembrane transporter activity"/>
    <property type="evidence" value="ECO:0007669"/>
    <property type="project" value="TreeGrafter"/>
</dbReference>
<dbReference type="Proteomes" id="UP000027987">
    <property type="component" value="Chromosome"/>
</dbReference>
<keyword evidence="4" id="KW-0732">Signal</keyword>
<sequence>MAGLAAALALAMGSGRTYAQDMEATTAAPTPGSSEHAVPPVKDREQAGAGTMSVRGFRVKGVGEHASAHITPESMQALADEQYRQLAGTNDHAVLSIAQLEKVADAITKRYRSSGFIVAQAFVPAQSVGADQVVEIQVLEGTIGKVVVKGAKRYGTDIIAAPAERLKGQPLQKDEVDTALLYARDLPGVAITSTFQPGEHTGETDLVMVTQEERRPYAITVGANNYGTDVTGRYRAQLGVAWNNPLGYGDVFNANLDYAFAPAQSLFGALSYRAPIVAVPGLAVVVGATRSQLQVDNGVFASLRVHGPTSTWYGGADWKFVNDTNLQALGTFRLIREESKLNSSVILMSDERFDVAELGFSMNHTDTRWHGIDLLQASVRQSISDRSPSQVDLVSPGHDSSFLVGKLAYTRLQFLTRTQRLYFKVAGQYTNDALTPMEQFVIGGPDNVRAYPIADVLSDRGYYTSVEYHVDAPGFADKVSPFYARPWRELLELEAFVDYARGWSVGGNRLNGVTAQEVSDIGAGFLFRLPRFHHFEMHVDAAKALSSLQASDGKGYHVYVRFGMTF</sequence>
<dbReference type="EMBL" id="CP008884">
    <property type="protein sequence ID" value="AIF48218.1"/>
    <property type="molecule type" value="Genomic_DNA"/>
</dbReference>
<dbReference type="AlphaFoldDB" id="A0A075K7U5"/>
<evidence type="ECO:0000313" key="7">
    <source>
        <dbReference type="EMBL" id="AIF48218.1"/>
    </source>
</evidence>
<dbReference type="Gene3D" id="3.10.20.310">
    <property type="entry name" value="membrane protein fhac"/>
    <property type="match status" value="1"/>
</dbReference>
<protein>
    <submittedName>
        <fullName evidence="7">Hemolysin activator protein</fullName>
    </submittedName>
</protein>
<dbReference type="GO" id="GO:0098046">
    <property type="term" value="C:type V protein secretion system complex"/>
    <property type="evidence" value="ECO:0007669"/>
    <property type="project" value="TreeGrafter"/>
</dbReference>
<organism evidence="7 8">
    <name type="scientific">Dyella japonica A8</name>
    <dbReference type="NCBI Taxonomy" id="1217721"/>
    <lineage>
        <taxon>Bacteria</taxon>
        <taxon>Pseudomonadati</taxon>
        <taxon>Pseudomonadota</taxon>
        <taxon>Gammaproteobacteria</taxon>
        <taxon>Lysobacterales</taxon>
        <taxon>Rhodanobacteraceae</taxon>
        <taxon>Dyella</taxon>
    </lineage>
</organism>
<gene>
    <name evidence="7" type="ORF">HY57_13635</name>
</gene>
<keyword evidence="1" id="KW-1134">Transmembrane beta strand</keyword>
<evidence type="ECO:0000313" key="8">
    <source>
        <dbReference type="Proteomes" id="UP000027987"/>
    </source>
</evidence>
<keyword evidence="8" id="KW-1185">Reference proteome</keyword>
<dbReference type="InterPro" id="IPR051544">
    <property type="entry name" value="TPS_OM_transporter"/>
</dbReference>
<dbReference type="HOGENOM" id="CLU_021521_2_0_6"/>
<dbReference type="InterPro" id="IPR013686">
    <property type="entry name" value="Polypept-transport_assoc_ShlB"/>
</dbReference>
<feature type="signal peptide" evidence="4">
    <location>
        <begin position="1"/>
        <end position="19"/>
    </location>
</feature>
<feature type="domain" description="Polypeptide-transport-associated ShlB-type" evidence="6">
    <location>
        <begin position="70"/>
        <end position="141"/>
    </location>
</feature>
<dbReference type="InterPro" id="IPR005565">
    <property type="entry name" value="Hemolysn_activator_HlyB_C"/>
</dbReference>